<dbReference type="Proteomes" id="UP001642484">
    <property type="component" value="Unassembled WGS sequence"/>
</dbReference>
<name>A0ABP0NBY5_9DINO</name>
<evidence type="ECO:0000313" key="2">
    <source>
        <dbReference type="Proteomes" id="UP001642484"/>
    </source>
</evidence>
<organism evidence="1 2">
    <name type="scientific">Durusdinium trenchii</name>
    <dbReference type="NCBI Taxonomy" id="1381693"/>
    <lineage>
        <taxon>Eukaryota</taxon>
        <taxon>Sar</taxon>
        <taxon>Alveolata</taxon>
        <taxon>Dinophyceae</taxon>
        <taxon>Suessiales</taxon>
        <taxon>Symbiodiniaceae</taxon>
        <taxon>Durusdinium</taxon>
    </lineage>
</organism>
<accession>A0ABP0NBY5</accession>
<protein>
    <recommendedName>
        <fullName evidence="3">Galectin</fullName>
    </recommendedName>
</protein>
<proteinExistence type="predicted"/>
<evidence type="ECO:0008006" key="3">
    <source>
        <dbReference type="Google" id="ProtNLM"/>
    </source>
</evidence>
<gene>
    <name evidence="1" type="ORF">CCMP2556_LOCUS29419</name>
</gene>
<comment type="caution">
    <text evidence="1">The sequence shown here is derived from an EMBL/GenBank/DDBJ whole genome shotgun (WGS) entry which is preliminary data.</text>
</comment>
<keyword evidence="2" id="KW-1185">Reference proteome</keyword>
<sequence>MTGLNHNDFMLTVWLAARVTFQIYSVLNGPFLLAKVQTGTSHVDTGLNLAPCAASRSMWLGGCGKHATDRTKHKAKEVTKGVAAGEQMFKACPGNTQCIVLSKGVFAKPGEKVTIEVTLTTHMKNCDFYVGLLGQNGLGTYDGEVYVALGGVGLTGVCQKFQDAECGRKLSDSFPAIQIGQTVRMSLSIDENEDVLQYWINDEEVMAPDLVEAASELRSKATRSGPWCGWRLFIGLTSATCTVKLL</sequence>
<reference evidence="1 2" key="1">
    <citation type="submission" date="2024-02" db="EMBL/GenBank/DDBJ databases">
        <authorList>
            <person name="Chen Y."/>
            <person name="Shah S."/>
            <person name="Dougan E. K."/>
            <person name="Thang M."/>
            <person name="Chan C."/>
        </authorList>
    </citation>
    <scope>NUCLEOTIDE SEQUENCE [LARGE SCALE GENOMIC DNA]</scope>
</reference>
<evidence type="ECO:0000313" key="1">
    <source>
        <dbReference type="EMBL" id="CAK9059780.1"/>
    </source>
</evidence>
<dbReference type="EMBL" id="CAXAMN010021462">
    <property type="protein sequence ID" value="CAK9059780.1"/>
    <property type="molecule type" value="Genomic_DNA"/>
</dbReference>